<reference evidence="2 3" key="1">
    <citation type="submission" date="2023-11" db="EMBL/GenBank/DDBJ databases">
        <title>Halocaridina rubra genome assembly.</title>
        <authorList>
            <person name="Smith C."/>
        </authorList>
    </citation>
    <scope>NUCLEOTIDE SEQUENCE [LARGE SCALE GENOMIC DNA]</scope>
    <source>
        <strain evidence="2">EP-1</strain>
        <tissue evidence="2">Whole</tissue>
    </source>
</reference>
<gene>
    <name evidence="2" type="ORF">SK128_027230</name>
</gene>
<keyword evidence="3" id="KW-1185">Reference proteome</keyword>
<feature type="non-terminal residue" evidence="2">
    <location>
        <position position="97"/>
    </location>
</feature>
<feature type="compositionally biased region" description="Low complexity" evidence="1">
    <location>
        <begin position="75"/>
        <end position="91"/>
    </location>
</feature>
<dbReference type="AlphaFoldDB" id="A0AAN9A7S4"/>
<sequence>MNSRHNAFNPLWFKDPEFKHWIDTVPNNPHRAACILCEKDFVIGDIGYRALKAHANSSRHRLRQQMSSRPSGRRPSNAFSPGSSSSSPALSDRVVKQ</sequence>
<evidence type="ECO:0000313" key="2">
    <source>
        <dbReference type="EMBL" id="KAK7077768.1"/>
    </source>
</evidence>
<comment type="caution">
    <text evidence="2">The sequence shown here is derived from an EMBL/GenBank/DDBJ whole genome shotgun (WGS) entry which is preliminary data.</text>
</comment>
<dbReference type="EMBL" id="JAXCGZ010008287">
    <property type="protein sequence ID" value="KAK7077768.1"/>
    <property type="molecule type" value="Genomic_DNA"/>
</dbReference>
<evidence type="ECO:0000256" key="1">
    <source>
        <dbReference type="SAM" id="MobiDB-lite"/>
    </source>
</evidence>
<organism evidence="2 3">
    <name type="scientific">Halocaridina rubra</name>
    <name type="common">Hawaiian red shrimp</name>
    <dbReference type="NCBI Taxonomy" id="373956"/>
    <lineage>
        <taxon>Eukaryota</taxon>
        <taxon>Metazoa</taxon>
        <taxon>Ecdysozoa</taxon>
        <taxon>Arthropoda</taxon>
        <taxon>Crustacea</taxon>
        <taxon>Multicrustacea</taxon>
        <taxon>Malacostraca</taxon>
        <taxon>Eumalacostraca</taxon>
        <taxon>Eucarida</taxon>
        <taxon>Decapoda</taxon>
        <taxon>Pleocyemata</taxon>
        <taxon>Caridea</taxon>
        <taxon>Atyoidea</taxon>
        <taxon>Atyidae</taxon>
        <taxon>Halocaridina</taxon>
    </lineage>
</organism>
<protein>
    <submittedName>
        <fullName evidence="2">Uncharacterized protein</fullName>
    </submittedName>
</protein>
<name>A0AAN9A7S4_HALRR</name>
<evidence type="ECO:0000313" key="3">
    <source>
        <dbReference type="Proteomes" id="UP001381693"/>
    </source>
</evidence>
<accession>A0AAN9A7S4</accession>
<feature type="region of interest" description="Disordered" evidence="1">
    <location>
        <begin position="55"/>
        <end position="97"/>
    </location>
</feature>
<dbReference type="Proteomes" id="UP001381693">
    <property type="component" value="Unassembled WGS sequence"/>
</dbReference>
<proteinExistence type="predicted"/>